<evidence type="ECO:0000256" key="6">
    <source>
        <dbReference type="ARBA" id="ARBA00023284"/>
    </source>
</evidence>
<organism evidence="9 10">
    <name type="scientific">Jeotgalibacillus alimentarius</name>
    <dbReference type="NCBI Taxonomy" id="135826"/>
    <lineage>
        <taxon>Bacteria</taxon>
        <taxon>Bacillati</taxon>
        <taxon>Bacillota</taxon>
        <taxon>Bacilli</taxon>
        <taxon>Bacillales</taxon>
        <taxon>Caryophanaceae</taxon>
        <taxon>Jeotgalibacillus</taxon>
    </lineage>
</organism>
<dbReference type="InterPro" id="IPR023753">
    <property type="entry name" value="FAD/NAD-binding_dom"/>
</dbReference>
<dbReference type="OrthoDB" id="9792592at2"/>
<evidence type="ECO:0000256" key="5">
    <source>
        <dbReference type="ARBA" id="ARBA00023002"/>
    </source>
</evidence>
<protein>
    <submittedName>
        <fullName evidence="9">CoA disulfide reductase</fullName>
    </submittedName>
</protein>
<accession>A0A0C2VRQ5</accession>
<keyword evidence="6" id="KW-0676">Redox-active center</keyword>
<dbReference type="InterPro" id="IPR016156">
    <property type="entry name" value="FAD/NAD-linked_Rdtase_dimer_sf"/>
</dbReference>
<keyword evidence="10" id="KW-1185">Reference proteome</keyword>
<comment type="caution">
    <text evidence="9">The sequence shown here is derived from an EMBL/GenBank/DDBJ whole genome shotgun (WGS) entry which is preliminary data.</text>
</comment>
<dbReference type="InterPro" id="IPR050260">
    <property type="entry name" value="FAD-bd_OxRdtase"/>
</dbReference>
<reference evidence="9 10" key="1">
    <citation type="submission" date="2015-01" db="EMBL/GenBank/DDBJ databases">
        <title>Genome sequence of Jeotgalibacillus alimentarius.</title>
        <authorList>
            <person name="Goh K.M."/>
            <person name="Chan K.-G."/>
            <person name="Yaakop A.S."/>
            <person name="Ee R."/>
            <person name="Gan H.M."/>
            <person name="Chan C.S."/>
        </authorList>
    </citation>
    <scope>NUCLEOTIDE SEQUENCE [LARGE SCALE GENOMIC DNA]</scope>
    <source>
        <strain evidence="9 10">YKJ-13</strain>
    </source>
</reference>
<dbReference type="PRINTS" id="PR00368">
    <property type="entry name" value="FADPNR"/>
</dbReference>
<evidence type="ECO:0000256" key="3">
    <source>
        <dbReference type="ARBA" id="ARBA00022630"/>
    </source>
</evidence>
<dbReference type="RefSeq" id="WP_041123314.1">
    <property type="nucleotide sequence ID" value="NZ_JXRQ01000025.1"/>
</dbReference>
<dbReference type="PATRIC" id="fig|135826.4.peg.2789"/>
<dbReference type="Pfam" id="PF07992">
    <property type="entry name" value="Pyr_redox_2"/>
    <property type="match status" value="1"/>
</dbReference>
<dbReference type="GO" id="GO:0016491">
    <property type="term" value="F:oxidoreductase activity"/>
    <property type="evidence" value="ECO:0007669"/>
    <property type="project" value="UniProtKB-KW"/>
</dbReference>
<dbReference type="EMBL" id="JXRQ01000025">
    <property type="protein sequence ID" value="KIL46678.1"/>
    <property type="molecule type" value="Genomic_DNA"/>
</dbReference>
<evidence type="ECO:0000313" key="10">
    <source>
        <dbReference type="Proteomes" id="UP000031950"/>
    </source>
</evidence>
<keyword evidence="3" id="KW-0285">Flavoprotein</keyword>
<dbReference type="PANTHER" id="PTHR43429">
    <property type="entry name" value="PYRIDINE NUCLEOTIDE-DISULFIDE OXIDOREDUCTASE DOMAIN-CONTAINING"/>
    <property type="match status" value="1"/>
</dbReference>
<dbReference type="InterPro" id="IPR004099">
    <property type="entry name" value="Pyr_nucl-diS_OxRdtase_dimer"/>
</dbReference>
<feature type="domain" description="FAD/NAD(P)-binding" evidence="8">
    <location>
        <begin position="1"/>
        <end position="287"/>
    </location>
</feature>
<evidence type="ECO:0000256" key="4">
    <source>
        <dbReference type="ARBA" id="ARBA00022827"/>
    </source>
</evidence>
<proteinExistence type="inferred from homology"/>
<keyword evidence="5" id="KW-0560">Oxidoreductase</keyword>
<gene>
    <name evidence="9" type="ORF">KP77_28050</name>
</gene>
<sequence>MKCIVIGGIAAGMSAASKLRRMDPHAEITVYERGGYPTYGACGLPYFISGENDDHRKMIARTAEQFEAMDIHVKLKHEVVKVDAIKKQVMVRDLNTGSVFVDHFDKLMISTGTTAVVPPFAGLEAEGISVLKSMEDGLRIKEQLSAESVRTVTIVGGGYIGIEMAEALTTRGKKVRIVEMADRILTPFDQEMSDLAEQELLAKGVSLHLKEKLQSFGTEANHVASVITDRETYQTDYVLISVGVRPATAFLKDSGIHLSSNGAIITDREMRTNMPDIYAAGDCATVYHKLKKENDYLPLGTNANKCGRIVGANMAGLHEKYTGTLGSAAIKIFDLEMGRTGLSESEAKALKIETETVFIESKDHPQYYPDATPLYIKLICEKRTRTVLGAQAAGQKGAVLRIDALAIAIHNRMTADELGMVDLCYAPPFAGVWDAIHIAANAVK</sequence>
<dbReference type="AlphaFoldDB" id="A0A0C2VRQ5"/>
<comment type="similarity">
    <text evidence="2">Belongs to the class-III pyridine nucleotide-disulfide oxidoreductase family.</text>
</comment>
<dbReference type="InterPro" id="IPR036188">
    <property type="entry name" value="FAD/NAD-bd_sf"/>
</dbReference>
<dbReference type="NCBIfam" id="NF007123">
    <property type="entry name" value="PRK09564.1"/>
    <property type="match status" value="1"/>
</dbReference>
<feature type="domain" description="Pyridine nucleotide-disulphide oxidoreductase dimerisation" evidence="7">
    <location>
        <begin position="329"/>
        <end position="431"/>
    </location>
</feature>
<comment type="cofactor">
    <cofactor evidence="1">
        <name>FAD</name>
        <dbReference type="ChEBI" id="CHEBI:57692"/>
    </cofactor>
</comment>
<dbReference type="SUPFAM" id="SSF55424">
    <property type="entry name" value="FAD/NAD-linked reductases, dimerisation (C-terminal) domain"/>
    <property type="match status" value="1"/>
</dbReference>
<evidence type="ECO:0000259" key="7">
    <source>
        <dbReference type="Pfam" id="PF02852"/>
    </source>
</evidence>
<dbReference type="Proteomes" id="UP000031950">
    <property type="component" value="Unassembled WGS sequence"/>
</dbReference>
<dbReference type="PANTHER" id="PTHR43429:SF1">
    <property type="entry name" value="NAD(P)H SULFUR OXIDOREDUCTASE (COA-DEPENDENT)"/>
    <property type="match status" value="1"/>
</dbReference>
<dbReference type="SUPFAM" id="SSF51905">
    <property type="entry name" value="FAD/NAD(P)-binding domain"/>
    <property type="match status" value="1"/>
</dbReference>
<evidence type="ECO:0000313" key="9">
    <source>
        <dbReference type="EMBL" id="KIL46678.1"/>
    </source>
</evidence>
<dbReference type="STRING" id="135826.KP77_28050"/>
<evidence type="ECO:0000256" key="2">
    <source>
        <dbReference type="ARBA" id="ARBA00009130"/>
    </source>
</evidence>
<dbReference type="Gene3D" id="3.50.50.60">
    <property type="entry name" value="FAD/NAD(P)-binding domain"/>
    <property type="match status" value="2"/>
</dbReference>
<keyword evidence="4" id="KW-0274">FAD</keyword>
<evidence type="ECO:0000259" key="8">
    <source>
        <dbReference type="Pfam" id="PF07992"/>
    </source>
</evidence>
<dbReference type="Pfam" id="PF02852">
    <property type="entry name" value="Pyr_redox_dim"/>
    <property type="match status" value="1"/>
</dbReference>
<evidence type="ECO:0000256" key="1">
    <source>
        <dbReference type="ARBA" id="ARBA00001974"/>
    </source>
</evidence>
<dbReference type="PRINTS" id="PR00411">
    <property type="entry name" value="PNDRDTASEI"/>
</dbReference>
<name>A0A0C2VRQ5_9BACL</name>